<evidence type="ECO:0000313" key="2">
    <source>
        <dbReference type="EMBL" id="VAW30783.1"/>
    </source>
</evidence>
<gene>
    <name evidence="2" type="ORF">MNBD_CHLOROFLEXI01-4028</name>
</gene>
<organism evidence="2">
    <name type="scientific">hydrothermal vent metagenome</name>
    <dbReference type="NCBI Taxonomy" id="652676"/>
    <lineage>
        <taxon>unclassified sequences</taxon>
        <taxon>metagenomes</taxon>
        <taxon>ecological metagenomes</taxon>
    </lineage>
</organism>
<dbReference type="AlphaFoldDB" id="A0A3B0URB0"/>
<dbReference type="EMBL" id="UOEU01000085">
    <property type="protein sequence ID" value="VAW30783.1"/>
    <property type="molecule type" value="Genomic_DNA"/>
</dbReference>
<name>A0A3B0URB0_9ZZZZ</name>
<feature type="region of interest" description="Disordered" evidence="1">
    <location>
        <begin position="17"/>
        <end position="45"/>
    </location>
</feature>
<proteinExistence type="predicted"/>
<evidence type="ECO:0000256" key="1">
    <source>
        <dbReference type="SAM" id="MobiDB-lite"/>
    </source>
</evidence>
<feature type="compositionally biased region" description="Gly residues" evidence="1">
    <location>
        <begin position="17"/>
        <end position="29"/>
    </location>
</feature>
<accession>A0A3B0URB0</accession>
<sequence length="45" mass="4306">MVTALVRVVDDDDIAGGKGGALGNGGLDGGGHRPKMDGNVGGLGE</sequence>
<reference evidence="2" key="1">
    <citation type="submission" date="2018-06" db="EMBL/GenBank/DDBJ databases">
        <authorList>
            <person name="Zhirakovskaya E."/>
        </authorList>
    </citation>
    <scope>NUCLEOTIDE SEQUENCE</scope>
</reference>
<protein>
    <submittedName>
        <fullName evidence="2">Uncharacterized protein</fullName>
    </submittedName>
</protein>